<proteinExistence type="predicted"/>
<reference evidence="2 3" key="1">
    <citation type="submission" date="2016-05" db="EMBL/GenBank/DDBJ databases">
        <title>A degradative enzymes factory behind the ericoid mycorrhizal symbiosis.</title>
        <authorList>
            <consortium name="DOE Joint Genome Institute"/>
            <person name="Martino E."/>
            <person name="Morin E."/>
            <person name="Grelet G."/>
            <person name="Kuo A."/>
            <person name="Kohler A."/>
            <person name="Daghino S."/>
            <person name="Barry K."/>
            <person name="Choi C."/>
            <person name="Cichocki N."/>
            <person name="Clum A."/>
            <person name="Copeland A."/>
            <person name="Hainaut M."/>
            <person name="Haridas S."/>
            <person name="Labutti K."/>
            <person name="Lindquist E."/>
            <person name="Lipzen A."/>
            <person name="Khouja H.-R."/>
            <person name="Murat C."/>
            <person name="Ohm R."/>
            <person name="Olson A."/>
            <person name="Spatafora J."/>
            <person name="Veneault-Fourrey C."/>
            <person name="Henrissat B."/>
            <person name="Grigoriev I."/>
            <person name="Martin F."/>
            <person name="Perotto S."/>
        </authorList>
    </citation>
    <scope>NUCLEOTIDE SEQUENCE [LARGE SCALE GENOMIC DNA]</scope>
    <source>
        <strain evidence="2 3">UAMH 7357</strain>
    </source>
</reference>
<keyword evidence="3" id="KW-1185">Reference proteome</keyword>
<evidence type="ECO:0000313" key="3">
    <source>
        <dbReference type="Proteomes" id="UP000235672"/>
    </source>
</evidence>
<dbReference type="STRING" id="1745343.A0A2J6QF49"/>
<dbReference type="InterPro" id="IPR010730">
    <property type="entry name" value="HET"/>
</dbReference>
<accession>A0A2J6QF49</accession>
<evidence type="ECO:0000259" key="1">
    <source>
        <dbReference type="Pfam" id="PF06985"/>
    </source>
</evidence>
<gene>
    <name evidence="2" type="ORF">NA56DRAFT_642705</name>
</gene>
<dbReference type="OrthoDB" id="674604at2759"/>
<protein>
    <submittedName>
        <fullName evidence="2">HET-domain-containing protein</fullName>
    </submittedName>
</protein>
<dbReference type="Proteomes" id="UP000235672">
    <property type="component" value="Unassembled WGS sequence"/>
</dbReference>
<feature type="domain" description="Heterokaryon incompatibility" evidence="1">
    <location>
        <begin position="22"/>
        <end position="106"/>
    </location>
</feature>
<dbReference type="Pfam" id="PF06985">
    <property type="entry name" value="HET"/>
    <property type="match status" value="1"/>
</dbReference>
<dbReference type="PANTHER" id="PTHR10622:SF10">
    <property type="entry name" value="HET DOMAIN-CONTAINING PROTEIN"/>
    <property type="match status" value="1"/>
</dbReference>
<dbReference type="EMBL" id="KZ613471">
    <property type="protein sequence ID" value="PMD24894.1"/>
    <property type="molecule type" value="Genomic_DNA"/>
</dbReference>
<sequence length="540" mass="60694">MRLLNTSTLSLHEFVGDNIPSYAILSHRWEGEEVTFQDLQSERGPEMARYSKIRGCCAQAALDGFDYAWIDSCCIDKTSSSELSEAINSMFSWYSRAQVCYAYLSDVPAGGVGKDHLRVDSYFRASEWFTRGWTLQELLAPRSVVFFDRDWVDIGTRHSLQGLVSAITGVKNMGKFEHACVAQKMSWASRRRTTRIEDQAYFLMGLFGVNMPPLYGEGSNAFYRLQLEILKHSDDESLFAWTEQGSFENYVRGDILAPSPAAFSDCGSVVRRIFDVDTPEFTMTNKGLRMELKLLKEADTHVGVLLAPLNCSLGDGKLLVIQLGRNFKDRFFRLPSMSHITLENDMNLIWTESIRTLVYVKGSPLRNEDEEDIKLYCFEFTTSNLLEHGFGFPGSLFVGNPKYPQARVAGSTNIKFSLKRRAQGSLASVAYKFITFLSKEKAWEKVFTVCLEVESLGPSISLLVPVSPSRVGRWSGFDRVSAPLYSGMSVNVALKVRDEGVDCKCVVDVNINPEGKLRWPSTKSEGVDPAVLDFDVSQWS</sequence>
<dbReference type="PANTHER" id="PTHR10622">
    <property type="entry name" value="HET DOMAIN-CONTAINING PROTEIN"/>
    <property type="match status" value="1"/>
</dbReference>
<evidence type="ECO:0000313" key="2">
    <source>
        <dbReference type="EMBL" id="PMD24894.1"/>
    </source>
</evidence>
<organism evidence="2 3">
    <name type="scientific">Hyaloscypha hepaticicola</name>
    <dbReference type="NCBI Taxonomy" id="2082293"/>
    <lineage>
        <taxon>Eukaryota</taxon>
        <taxon>Fungi</taxon>
        <taxon>Dikarya</taxon>
        <taxon>Ascomycota</taxon>
        <taxon>Pezizomycotina</taxon>
        <taxon>Leotiomycetes</taxon>
        <taxon>Helotiales</taxon>
        <taxon>Hyaloscyphaceae</taxon>
        <taxon>Hyaloscypha</taxon>
    </lineage>
</organism>
<name>A0A2J6QF49_9HELO</name>
<dbReference type="AlphaFoldDB" id="A0A2J6QF49"/>